<keyword evidence="2" id="KW-0614">Plasmid</keyword>
<reference evidence="2" key="1">
    <citation type="submission" date="2023-08" db="EMBL/GenBank/DDBJ databases">
        <title>Isolation and Characterization of Rhodococcus erythropolis MGMM8.</title>
        <authorList>
            <person name="Diabankana R.G.C."/>
            <person name="Afordoanyi D.M."/>
            <person name="Validov S.Z."/>
        </authorList>
    </citation>
    <scope>NUCLEOTIDE SEQUENCE</scope>
    <source>
        <strain evidence="2">MGMM8</strain>
        <plasmid evidence="2">pMGMM8_4</plasmid>
    </source>
</reference>
<name>A0AAX3ZZT2_RHOER</name>
<evidence type="ECO:0000313" key="3">
    <source>
        <dbReference type="Proteomes" id="UP001230933"/>
    </source>
</evidence>
<dbReference type="EMBL" id="CP133194">
    <property type="protein sequence ID" value="WMN02171.1"/>
    <property type="molecule type" value="Genomic_DNA"/>
</dbReference>
<sequence length="72" mass="7630">MTDSDKRDHANTKPGVIRHSILGVIALAVAALDFTIGTKHVLTAGIIALTVSVYSFTRAAVLRASTTKRGRP</sequence>
<gene>
    <name evidence="2" type="ORF">QIE55_33505</name>
</gene>
<evidence type="ECO:0000313" key="2">
    <source>
        <dbReference type="EMBL" id="WMN02171.1"/>
    </source>
</evidence>
<evidence type="ECO:0000256" key="1">
    <source>
        <dbReference type="SAM" id="Phobius"/>
    </source>
</evidence>
<dbReference type="AlphaFoldDB" id="A0AAX3ZZT2"/>
<keyword evidence="1" id="KW-0472">Membrane</keyword>
<protein>
    <submittedName>
        <fullName evidence="2">Uncharacterized protein</fullName>
    </submittedName>
</protein>
<organism evidence="2 3">
    <name type="scientific">Rhodococcus erythropolis</name>
    <name type="common">Arthrobacter picolinophilus</name>
    <dbReference type="NCBI Taxonomy" id="1833"/>
    <lineage>
        <taxon>Bacteria</taxon>
        <taxon>Bacillati</taxon>
        <taxon>Actinomycetota</taxon>
        <taxon>Actinomycetes</taxon>
        <taxon>Mycobacteriales</taxon>
        <taxon>Nocardiaceae</taxon>
        <taxon>Rhodococcus</taxon>
        <taxon>Rhodococcus erythropolis group</taxon>
    </lineage>
</organism>
<dbReference type="Proteomes" id="UP001230933">
    <property type="component" value="Plasmid pMGMM8_4"/>
</dbReference>
<proteinExistence type="predicted"/>
<accession>A0AAX3ZZT2</accession>
<dbReference type="RefSeq" id="WP_308372679.1">
    <property type="nucleotide sequence ID" value="NZ_CP133194.1"/>
</dbReference>
<keyword evidence="1" id="KW-0812">Transmembrane</keyword>
<geneLocation type="plasmid" evidence="2 3">
    <name>pMGMM8_4</name>
</geneLocation>
<keyword evidence="1" id="KW-1133">Transmembrane helix</keyword>
<feature type="transmembrane region" description="Helical" evidence="1">
    <location>
        <begin position="16"/>
        <end position="36"/>
    </location>
</feature>
<feature type="transmembrane region" description="Helical" evidence="1">
    <location>
        <begin position="42"/>
        <end position="61"/>
    </location>
</feature>